<comment type="caution">
    <text evidence="1">The sequence shown here is derived from an EMBL/GenBank/DDBJ whole genome shotgun (WGS) entry which is preliminary data.</text>
</comment>
<name>A0ABS8GWB0_9FLAO</name>
<dbReference type="RefSeq" id="WP_228230841.1">
    <property type="nucleotide sequence ID" value="NZ_JAJGMW010000019.1"/>
</dbReference>
<protein>
    <submittedName>
        <fullName evidence="1">Uncharacterized protein</fullName>
    </submittedName>
</protein>
<gene>
    <name evidence="1" type="ORF">LLW17_13605</name>
</gene>
<evidence type="ECO:0000313" key="1">
    <source>
        <dbReference type="EMBL" id="MCC4213763.1"/>
    </source>
</evidence>
<keyword evidence="2" id="KW-1185">Reference proteome</keyword>
<reference evidence="1 2" key="1">
    <citation type="submission" date="2021-11" db="EMBL/GenBank/DDBJ databases">
        <title>Seasonal and diel survey of microbial diversity of the Tyrrhenian coast.</title>
        <authorList>
            <person name="Gattoni G."/>
            <person name="Corral P."/>
        </authorList>
    </citation>
    <scope>NUCLEOTIDE SEQUENCE [LARGE SCALE GENOMIC DNA]</scope>
    <source>
        <strain evidence="1 2">Mr9</strain>
    </source>
</reference>
<dbReference type="Proteomes" id="UP001197770">
    <property type="component" value="Unassembled WGS sequence"/>
</dbReference>
<sequence>MKINLLKINVAQNQAIFLLKLPVKGLYDLKNHAQIFWPKFKGMQANKKLSLLGLSFIL</sequence>
<proteinExistence type="predicted"/>
<dbReference type="EMBL" id="JAJGMW010000019">
    <property type="protein sequence ID" value="MCC4213763.1"/>
    <property type="molecule type" value="Genomic_DNA"/>
</dbReference>
<organism evidence="1 2">
    <name type="scientific">Leeuwenhoekiella parthenopeia</name>
    <dbReference type="NCBI Taxonomy" id="2890320"/>
    <lineage>
        <taxon>Bacteria</taxon>
        <taxon>Pseudomonadati</taxon>
        <taxon>Bacteroidota</taxon>
        <taxon>Flavobacteriia</taxon>
        <taxon>Flavobacteriales</taxon>
        <taxon>Flavobacteriaceae</taxon>
        <taxon>Leeuwenhoekiella</taxon>
    </lineage>
</organism>
<evidence type="ECO:0000313" key="2">
    <source>
        <dbReference type="Proteomes" id="UP001197770"/>
    </source>
</evidence>
<accession>A0ABS8GWB0</accession>